<dbReference type="InterPro" id="IPR001841">
    <property type="entry name" value="Znf_RING"/>
</dbReference>
<keyword evidence="5" id="KW-1133">Transmembrane helix</keyword>
<dbReference type="SUPFAM" id="SSF49599">
    <property type="entry name" value="TRAF domain-like"/>
    <property type="match status" value="1"/>
</dbReference>
<feature type="transmembrane region" description="Helical" evidence="5">
    <location>
        <begin position="305"/>
        <end position="324"/>
    </location>
</feature>
<evidence type="ECO:0000259" key="6">
    <source>
        <dbReference type="PROSITE" id="PS50089"/>
    </source>
</evidence>
<dbReference type="PANTHER" id="PTHR10131:SF94">
    <property type="entry name" value="TNF RECEPTOR-ASSOCIATED FACTOR 4"/>
    <property type="match status" value="1"/>
</dbReference>
<keyword evidence="2 4" id="KW-0863">Zinc-finger</keyword>
<dbReference type="GO" id="GO:0008270">
    <property type="term" value="F:zinc ion binding"/>
    <property type="evidence" value="ECO:0007669"/>
    <property type="project" value="UniProtKB-KW"/>
</dbReference>
<gene>
    <name evidence="7" type="ORF">JYZ213_LOCUS15470</name>
    <name evidence="8" type="ORF">OXD698_LOCUS30822</name>
</gene>
<dbReference type="PROSITE" id="PS50089">
    <property type="entry name" value="ZF_RING_2"/>
    <property type="match status" value="1"/>
</dbReference>
<evidence type="ECO:0000256" key="4">
    <source>
        <dbReference type="PROSITE-ProRule" id="PRU00175"/>
    </source>
</evidence>
<evidence type="ECO:0000313" key="8">
    <source>
        <dbReference type="EMBL" id="CAF4023073.1"/>
    </source>
</evidence>
<dbReference type="Proteomes" id="UP000663844">
    <property type="component" value="Unassembled WGS sequence"/>
</dbReference>
<evidence type="ECO:0000256" key="5">
    <source>
        <dbReference type="SAM" id="Phobius"/>
    </source>
</evidence>
<feature type="transmembrane region" description="Helical" evidence="5">
    <location>
        <begin position="330"/>
        <end position="351"/>
    </location>
</feature>
<organism evidence="8 9">
    <name type="scientific">Adineta steineri</name>
    <dbReference type="NCBI Taxonomy" id="433720"/>
    <lineage>
        <taxon>Eukaryota</taxon>
        <taxon>Metazoa</taxon>
        <taxon>Spiralia</taxon>
        <taxon>Gnathifera</taxon>
        <taxon>Rotifera</taxon>
        <taxon>Eurotatoria</taxon>
        <taxon>Bdelloidea</taxon>
        <taxon>Adinetida</taxon>
        <taxon>Adinetidae</taxon>
        <taxon>Adineta</taxon>
    </lineage>
</organism>
<keyword evidence="1" id="KW-0479">Metal-binding</keyword>
<dbReference type="PANTHER" id="PTHR10131">
    <property type="entry name" value="TNF RECEPTOR ASSOCIATED FACTOR"/>
    <property type="match status" value="1"/>
</dbReference>
<dbReference type="InterPro" id="IPR013083">
    <property type="entry name" value="Znf_RING/FYVE/PHD"/>
</dbReference>
<keyword evidence="5" id="KW-0472">Membrane</keyword>
<keyword evidence="3" id="KW-0862">Zinc</keyword>
<feature type="transmembrane region" description="Helical" evidence="5">
    <location>
        <begin position="390"/>
        <end position="409"/>
    </location>
</feature>
<accession>A0A819QEE7</accession>
<name>A0A819QEE7_9BILA</name>
<dbReference type="Proteomes" id="UP000663845">
    <property type="component" value="Unassembled WGS sequence"/>
</dbReference>
<evidence type="ECO:0000256" key="3">
    <source>
        <dbReference type="ARBA" id="ARBA00022833"/>
    </source>
</evidence>
<dbReference type="AlphaFoldDB" id="A0A819QEE7"/>
<evidence type="ECO:0000256" key="2">
    <source>
        <dbReference type="ARBA" id="ARBA00022771"/>
    </source>
</evidence>
<feature type="transmembrane region" description="Helical" evidence="5">
    <location>
        <begin position="363"/>
        <end position="384"/>
    </location>
</feature>
<keyword evidence="5" id="KW-0812">Transmembrane</keyword>
<dbReference type="Pfam" id="PF13923">
    <property type="entry name" value="zf-C3HC4_2"/>
    <property type="match status" value="1"/>
</dbReference>
<dbReference type="EMBL" id="CAJOAZ010003693">
    <property type="protein sequence ID" value="CAF4023073.1"/>
    <property type="molecule type" value="Genomic_DNA"/>
</dbReference>
<evidence type="ECO:0000313" key="7">
    <source>
        <dbReference type="EMBL" id="CAF0991205.1"/>
    </source>
</evidence>
<evidence type="ECO:0000256" key="1">
    <source>
        <dbReference type="ARBA" id="ARBA00022723"/>
    </source>
</evidence>
<dbReference type="SUPFAM" id="SSF57850">
    <property type="entry name" value="RING/U-box"/>
    <property type="match status" value="1"/>
</dbReference>
<dbReference type="InterPro" id="IPR017907">
    <property type="entry name" value="Znf_RING_CS"/>
</dbReference>
<feature type="transmembrane region" description="Helical" evidence="5">
    <location>
        <begin position="268"/>
        <end position="293"/>
    </location>
</feature>
<reference evidence="8" key="1">
    <citation type="submission" date="2021-02" db="EMBL/GenBank/DDBJ databases">
        <authorList>
            <person name="Nowell W R."/>
        </authorList>
    </citation>
    <scope>NUCLEOTIDE SEQUENCE</scope>
</reference>
<dbReference type="Gene3D" id="3.30.40.10">
    <property type="entry name" value="Zinc/RING finger domain, C3HC4 (zinc finger)"/>
    <property type="match status" value="2"/>
</dbReference>
<comment type="caution">
    <text evidence="8">The sequence shown here is derived from an EMBL/GenBank/DDBJ whole genome shotgun (WGS) entry which is preliminary data.</text>
</comment>
<feature type="domain" description="RING-type" evidence="6">
    <location>
        <begin position="28"/>
        <end position="67"/>
    </location>
</feature>
<protein>
    <recommendedName>
        <fullName evidence="6">RING-type domain-containing protein</fullName>
    </recommendedName>
</protein>
<dbReference type="PROSITE" id="PS00518">
    <property type="entry name" value="ZF_RING_1"/>
    <property type="match status" value="1"/>
</dbReference>
<dbReference type="EMBL" id="CAJNOG010000134">
    <property type="protein sequence ID" value="CAF0991205.1"/>
    <property type="molecule type" value="Genomic_DNA"/>
</dbReference>
<evidence type="ECO:0000313" key="9">
    <source>
        <dbReference type="Proteomes" id="UP000663844"/>
    </source>
</evidence>
<proteinExistence type="predicted"/>
<sequence>MYNPSMDEGNINRDRIVNGELVPEEYFCPICQDLLWKPRSCASCQHLFCEKCLHMWLENSTNANKCPFRCQPFEERRCPPYVQSLLAKLNIHCRNASFGCNAILSYDKLEQHEKSECQYLTQRCSECDQLVLVSKLNEHTQVQGLCIPQPIKCTICQNYLPKPLFQNHFYQCCQMKINNLIDRTNTHQTLQITDDGQIIPINNGMAFLKSMFTMTQLLKDQRQFSQLPTSLKGLDAVKQAEEQGRSFVYRLLITLKFLLMNWPKIPFFIFMITLGGFIVAGIVVVRCFVILSIWTFTHIRYGSTLMIVFVYLLSYTTYFLFQTISDTNIIFYVGLCTFLFGCTLDMSFDLLEMNVLFNQQMKCIILCCLEILLMKTVLLLIRFYYWLVPIYIATTLVTIFTCVLAYTTYRIHATAAVSLPPTNQLIMPV</sequence>